<dbReference type="AlphaFoldDB" id="A0A1G8LQU6"/>
<gene>
    <name evidence="1" type="ORF">SAMN05421505_1757</name>
</gene>
<organism evidence="1 2">
    <name type="scientific">Sinosporangium album</name>
    <dbReference type="NCBI Taxonomy" id="504805"/>
    <lineage>
        <taxon>Bacteria</taxon>
        <taxon>Bacillati</taxon>
        <taxon>Actinomycetota</taxon>
        <taxon>Actinomycetes</taxon>
        <taxon>Streptosporangiales</taxon>
        <taxon>Streptosporangiaceae</taxon>
        <taxon>Sinosporangium</taxon>
    </lineage>
</organism>
<protein>
    <submittedName>
        <fullName evidence="1">Uncharacterized protein</fullName>
    </submittedName>
</protein>
<sequence>MGSEGFVEGDVVFDGHHPQPYEQLATWYRRIGHEPDARRVMLAKQRQHRTTLRPTGRAWGRLLDAIVGYGYRPWQAALWAAVLLTTGT</sequence>
<evidence type="ECO:0000313" key="2">
    <source>
        <dbReference type="Proteomes" id="UP000198923"/>
    </source>
</evidence>
<keyword evidence="2" id="KW-1185">Reference proteome</keyword>
<proteinExistence type="predicted"/>
<reference evidence="1 2" key="1">
    <citation type="submission" date="2016-10" db="EMBL/GenBank/DDBJ databases">
        <authorList>
            <person name="de Groot N.N."/>
        </authorList>
    </citation>
    <scope>NUCLEOTIDE SEQUENCE [LARGE SCALE GENOMIC DNA]</scope>
    <source>
        <strain evidence="1 2">CPCC 201354</strain>
    </source>
</reference>
<dbReference type="EMBL" id="FNCN01000075">
    <property type="protein sequence ID" value="SDI58003.1"/>
    <property type="molecule type" value="Genomic_DNA"/>
</dbReference>
<accession>A0A1G8LQU6</accession>
<name>A0A1G8LQU6_9ACTN</name>
<evidence type="ECO:0000313" key="1">
    <source>
        <dbReference type="EMBL" id="SDI58003.1"/>
    </source>
</evidence>
<feature type="non-terminal residue" evidence="1">
    <location>
        <position position="88"/>
    </location>
</feature>
<dbReference type="STRING" id="504805.SAMN05421505_1757"/>
<dbReference type="Proteomes" id="UP000198923">
    <property type="component" value="Unassembled WGS sequence"/>
</dbReference>